<reference evidence="1" key="2">
    <citation type="submission" date="2025-09" db="UniProtKB">
        <authorList>
            <consortium name="Ensembl"/>
        </authorList>
    </citation>
    <scope>IDENTIFICATION</scope>
</reference>
<evidence type="ECO:0000313" key="1">
    <source>
        <dbReference type="Ensembl" id="ENSBOBP00000019959.1"/>
    </source>
</evidence>
<proteinExistence type="predicted"/>
<reference evidence="1" key="1">
    <citation type="submission" date="2025-08" db="UniProtKB">
        <authorList>
            <consortium name="Ensembl"/>
        </authorList>
    </citation>
    <scope>IDENTIFICATION</scope>
</reference>
<keyword evidence="2" id="KW-1185">Reference proteome</keyword>
<organism evidence="1 2">
    <name type="scientific">Bubo bubo</name>
    <name type="common">Eurasian eagle-owl</name>
    <name type="synonym">Strix bubo</name>
    <dbReference type="NCBI Taxonomy" id="30461"/>
    <lineage>
        <taxon>Eukaryota</taxon>
        <taxon>Metazoa</taxon>
        <taxon>Chordata</taxon>
        <taxon>Craniata</taxon>
        <taxon>Vertebrata</taxon>
        <taxon>Euteleostomi</taxon>
        <taxon>Archelosauria</taxon>
        <taxon>Archosauria</taxon>
        <taxon>Dinosauria</taxon>
        <taxon>Saurischia</taxon>
        <taxon>Theropoda</taxon>
        <taxon>Coelurosauria</taxon>
        <taxon>Aves</taxon>
        <taxon>Neognathae</taxon>
        <taxon>Neoaves</taxon>
        <taxon>Telluraves</taxon>
        <taxon>Strigiformes</taxon>
        <taxon>Strigidae</taxon>
        <taxon>Bubo</taxon>
    </lineage>
</organism>
<sequence length="99" mass="11917">LNDLIWLTIPSLVYMYMYTYTHTHTHRRLYIYRRSISQATGMCTSEMLLTVCIYLQYHIRCITYHVYNVSYLPSLASIHCDLQLNDSFLNSWTVFFMEI</sequence>
<protein>
    <submittedName>
        <fullName evidence="1">Uncharacterized protein</fullName>
    </submittedName>
</protein>
<accession>A0A8C0FKK5</accession>
<dbReference type="Ensembl" id="ENSBOBT00000020414.1">
    <property type="protein sequence ID" value="ENSBOBP00000019959.1"/>
    <property type="gene ID" value="ENSBOBG00000012207.1"/>
</dbReference>
<evidence type="ECO:0000313" key="2">
    <source>
        <dbReference type="Proteomes" id="UP000694567"/>
    </source>
</evidence>
<dbReference type="AlphaFoldDB" id="A0A8C0FKK5"/>
<dbReference type="Proteomes" id="UP000694567">
    <property type="component" value="Unplaced"/>
</dbReference>
<name>A0A8C0FKK5_BUBBB</name>